<evidence type="ECO:0000256" key="7">
    <source>
        <dbReference type="ARBA" id="ARBA00022859"/>
    </source>
</evidence>
<protein>
    <recommendedName>
        <fullName evidence="10">Reelin domain-containing protein</fullName>
    </recommendedName>
</protein>
<organism evidence="11 12">
    <name type="scientific">Tetranychus urticae</name>
    <name type="common">Two-spotted spider mite</name>
    <dbReference type="NCBI Taxonomy" id="32264"/>
    <lineage>
        <taxon>Eukaryota</taxon>
        <taxon>Metazoa</taxon>
        <taxon>Ecdysozoa</taxon>
        <taxon>Arthropoda</taxon>
        <taxon>Chelicerata</taxon>
        <taxon>Arachnida</taxon>
        <taxon>Acari</taxon>
        <taxon>Acariformes</taxon>
        <taxon>Trombidiformes</taxon>
        <taxon>Prostigmata</taxon>
        <taxon>Eleutherengona</taxon>
        <taxon>Raphignathae</taxon>
        <taxon>Tetranychoidea</taxon>
        <taxon>Tetranychidae</taxon>
        <taxon>Tetranychus</taxon>
    </lineage>
</organism>
<keyword evidence="6 9" id="KW-0732">Signal</keyword>
<dbReference type="PANTHER" id="PTHR45828">
    <property type="entry name" value="CYTOCHROME B561/FERRIC REDUCTASE TRANSMEMBRANE"/>
    <property type="match status" value="1"/>
</dbReference>
<comment type="similarity">
    <text evidence="2">Belongs to the insect defense protein family.</text>
</comment>
<keyword evidence="12" id="KW-1185">Reference proteome</keyword>
<dbReference type="PROSITE" id="PS51019">
    <property type="entry name" value="REELIN"/>
    <property type="match status" value="1"/>
</dbReference>
<dbReference type="GO" id="GO:0016020">
    <property type="term" value="C:membrane"/>
    <property type="evidence" value="ECO:0007669"/>
    <property type="project" value="TreeGrafter"/>
</dbReference>
<dbReference type="EnsemblMetazoa" id="tetur02g09320.1">
    <property type="protein sequence ID" value="tetur02g09320.1"/>
    <property type="gene ID" value="tetur02g09320"/>
</dbReference>
<dbReference type="KEGG" id="tut:107371319"/>
<gene>
    <name evidence="11" type="primary">107371319</name>
</gene>
<dbReference type="OrthoDB" id="6418377at2759"/>
<feature type="domain" description="Reelin" evidence="10">
    <location>
        <begin position="4"/>
        <end position="153"/>
    </location>
</feature>
<proteinExistence type="inferred from homology"/>
<keyword evidence="3" id="KW-0964">Secreted</keyword>
<evidence type="ECO:0000256" key="5">
    <source>
        <dbReference type="ARBA" id="ARBA00022588"/>
    </source>
</evidence>
<evidence type="ECO:0000256" key="2">
    <source>
        <dbReference type="ARBA" id="ARBA00008501"/>
    </source>
</evidence>
<dbReference type="STRING" id="32264.T1JWS6"/>
<evidence type="ECO:0000256" key="4">
    <source>
        <dbReference type="ARBA" id="ARBA00022529"/>
    </source>
</evidence>
<dbReference type="eggNOG" id="KOG4293">
    <property type="taxonomic scope" value="Eukaryota"/>
</dbReference>
<keyword evidence="8" id="KW-0044">Antibiotic</keyword>
<name>T1JWS6_TETUR</name>
<reference evidence="12" key="1">
    <citation type="submission" date="2011-08" db="EMBL/GenBank/DDBJ databases">
        <authorList>
            <person name="Rombauts S."/>
        </authorList>
    </citation>
    <scope>NUCLEOTIDE SEQUENCE</scope>
    <source>
        <strain evidence="12">London</strain>
    </source>
</reference>
<dbReference type="HOGENOM" id="CLU_091827_3_1_1"/>
<dbReference type="InterPro" id="IPR002861">
    <property type="entry name" value="Reeler_dom"/>
</dbReference>
<evidence type="ECO:0000313" key="11">
    <source>
        <dbReference type="EnsemblMetazoa" id="tetur02g09320.1"/>
    </source>
</evidence>
<sequence length="153" mass="16263">MIFKLLTISSLCLLAIAYPSGAPEGSCDLRIPGHMVEPQTSPAPFKVEAVSLGGGKYKITIKSTDSNDFKGFLLAVVDSAGKYIGNFGSSTNSKTLTCPKGNALTHIDNVGKKKVEIEWTKPASATGSIDLMATIVRDYSTFWTNAKTTITLA</sequence>
<dbReference type="Proteomes" id="UP000015104">
    <property type="component" value="Unassembled WGS sequence"/>
</dbReference>
<keyword evidence="4" id="KW-0929">Antimicrobial</keyword>
<keyword evidence="7" id="KW-0391">Immunity</keyword>
<dbReference type="CDD" id="cd08544">
    <property type="entry name" value="Reeler"/>
    <property type="match status" value="1"/>
</dbReference>
<accession>T1JWS6</accession>
<feature type="signal peptide" evidence="9">
    <location>
        <begin position="1"/>
        <end position="17"/>
    </location>
</feature>
<dbReference type="AlphaFoldDB" id="T1JWS6"/>
<feature type="chain" id="PRO_5004580721" description="Reelin domain-containing protein" evidence="9">
    <location>
        <begin position="18"/>
        <end position="153"/>
    </location>
</feature>
<reference evidence="11" key="2">
    <citation type="submission" date="2015-06" db="UniProtKB">
        <authorList>
            <consortium name="EnsemblMetazoa"/>
        </authorList>
    </citation>
    <scope>IDENTIFICATION</scope>
</reference>
<dbReference type="GO" id="GO:0045087">
    <property type="term" value="P:innate immune response"/>
    <property type="evidence" value="ECO:0007669"/>
    <property type="project" value="UniProtKB-KW"/>
</dbReference>
<evidence type="ECO:0000256" key="1">
    <source>
        <dbReference type="ARBA" id="ARBA00004613"/>
    </source>
</evidence>
<comment type="subcellular location">
    <subcellularLocation>
        <location evidence="1">Secreted</location>
    </subcellularLocation>
</comment>
<evidence type="ECO:0000259" key="10">
    <source>
        <dbReference type="PROSITE" id="PS51019"/>
    </source>
</evidence>
<evidence type="ECO:0000256" key="9">
    <source>
        <dbReference type="SAM" id="SignalP"/>
    </source>
</evidence>
<dbReference type="InterPro" id="IPR042307">
    <property type="entry name" value="Reeler_sf"/>
</dbReference>
<dbReference type="OMA" id="LENFWVG"/>
<evidence type="ECO:0000313" key="12">
    <source>
        <dbReference type="Proteomes" id="UP000015104"/>
    </source>
</evidence>
<evidence type="ECO:0000256" key="3">
    <source>
        <dbReference type="ARBA" id="ARBA00022525"/>
    </source>
</evidence>
<dbReference type="Gene3D" id="2.60.40.4060">
    <property type="entry name" value="Reeler domain"/>
    <property type="match status" value="1"/>
</dbReference>
<dbReference type="EMBL" id="CAEY01000815">
    <property type="status" value="NOT_ANNOTATED_CDS"/>
    <property type="molecule type" value="Genomic_DNA"/>
</dbReference>
<dbReference type="PANTHER" id="PTHR45828:SF9">
    <property type="entry name" value="CELL WALL INTEGRITY AND STRESS RESPONSE COMPONENT 4-LIKE-RELATED"/>
    <property type="match status" value="1"/>
</dbReference>
<dbReference type="GO" id="GO:0042742">
    <property type="term" value="P:defense response to bacterium"/>
    <property type="evidence" value="ECO:0007669"/>
    <property type="project" value="UniProtKB-KW"/>
</dbReference>
<dbReference type="Pfam" id="PF02014">
    <property type="entry name" value="Reeler"/>
    <property type="match status" value="1"/>
</dbReference>
<dbReference type="GO" id="GO:0005576">
    <property type="term" value="C:extracellular region"/>
    <property type="evidence" value="ECO:0007669"/>
    <property type="project" value="UniProtKB-SubCell"/>
</dbReference>
<evidence type="ECO:0000256" key="6">
    <source>
        <dbReference type="ARBA" id="ARBA00022729"/>
    </source>
</evidence>
<dbReference type="InterPro" id="IPR051237">
    <property type="entry name" value="Ferric-chelate_Red/DefProt"/>
</dbReference>
<keyword evidence="5" id="KW-0399">Innate immunity</keyword>
<evidence type="ECO:0000256" key="8">
    <source>
        <dbReference type="ARBA" id="ARBA00023022"/>
    </source>
</evidence>